<dbReference type="AlphaFoldDB" id="A0A512ASH4"/>
<dbReference type="EMBL" id="BJYS01000001">
    <property type="protein sequence ID" value="GEO02658.1"/>
    <property type="molecule type" value="Genomic_DNA"/>
</dbReference>
<reference evidence="2 3" key="1">
    <citation type="submission" date="2019-07" db="EMBL/GenBank/DDBJ databases">
        <title>Whole genome shotgun sequence of Adhaeribacter aerolatus NBRC 106133.</title>
        <authorList>
            <person name="Hosoyama A."/>
            <person name="Uohara A."/>
            <person name="Ohji S."/>
            <person name="Ichikawa N."/>
        </authorList>
    </citation>
    <scope>NUCLEOTIDE SEQUENCE [LARGE SCALE GENOMIC DNA]</scope>
    <source>
        <strain evidence="2 3">NBRC 106133</strain>
    </source>
</reference>
<organism evidence="2 3">
    <name type="scientific">Adhaeribacter aerolatus</name>
    <dbReference type="NCBI Taxonomy" id="670289"/>
    <lineage>
        <taxon>Bacteria</taxon>
        <taxon>Pseudomonadati</taxon>
        <taxon>Bacteroidota</taxon>
        <taxon>Cytophagia</taxon>
        <taxon>Cytophagales</taxon>
        <taxon>Hymenobacteraceae</taxon>
        <taxon>Adhaeribacter</taxon>
    </lineage>
</organism>
<dbReference type="SUPFAM" id="SSF51161">
    <property type="entry name" value="Trimeric LpxA-like enzymes"/>
    <property type="match status" value="1"/>
</dbReference>
<proteinExistence type="inferred from homology"/>
<protein>
    <recommendedName>
        <fullName evidence="4">UDP-3-O-(3-hydroxymyristoyl)glucosamine N-acyltransferase</fullName>
    </recommendedName>
</protein>
<evidence type="ECO:0000256" key="1">
    <source>
        <dbReference type="ARBA" id="ARBA00007274"/>
    </source>
</evidence>
<dbReference type="InterPro" id="IPR011004">
    <property type="entry name" value="Trimer_LpxA-like_sf"/>
</dbReference>
<dbReference type="InterPro" id="IPR050179">
    <property type="entry name" value="Trans_hexapeptide_repeat"/>
</dbReference>
<gene>
    <name evidence="2" type="ORF">AAE02nite_03220</name>
</gene>
<dbReference type="RefSeq" id="WP_146894683.1">
    <property type="nucleotide sequence ID" value="NZ_BJYS01000001.1"/>
</dbReference>
<sequence length="293" mass="32666">MENRPHTKDIKKVKLHIGGGKYEAFSLSDKNEFAKRNIIIADSAIIQDPWHQITEYTDTVHMVIIDDGVRIGENTEIKFGASIGCGSYIGDFVKIGNFVIIEDGVSIDNDTRIGDNAKIRKKSLIDDSVSIASGVRIGCNTIIKGGVTIHISTHLGDDVYIGFSAEIGGYTQIEQKVKIGEYARIGTCARIQSNTSIKDNTIIGYGARITNKDNPKGLLITGFKAPLSYWGEDKVAIGTKHYTFSEWDELIKTNTQGYYYNTPQYQISISEMKDYDNCIQLIKQFHKLYGFTI</sequence>
<keyword evidence="3" id="KW-1185">Reference proteome</keyword>
<comment type="similarity">
    <text evidence="1">Belongs to the transferase hexapeptide repeat family.</text>
</comment>
<dbReference type="Gene3D" id="2.160.10.10">
    <property type="entry name" value="Hexapeptide repeat proteins"/>
    <property type="match status" value="2"/>
</dbReference>
<comment type="caution">
    <text evidence="2">The sequence shown here is derived from an EMBL/GenBank/DDBJ whole genome shotgun (WGS) entry which is preliminary data.</text>
</comment>
<evidence type="ECO:0000313" key="2">
    <source>
        <dbReference type="EMBL" id="GEO02658.1"/>
    </source>
</evidence>
<name>A0A512ASH4_9BACT</name>
<accession>A0A512ASH4</accession>
<dbReference type="Proteomes" id="UP000321532">
    <property type="component" value="Unassembled WGS sequence"/>
</dbReference>
<dbReference type="OrthoDB" id="9801697at2"/>
<dbReference type="Pfam" id="PF00132">
    <property type="entry name" value="Hexapep"/>
    <property type="match status" value="2"/>
</dbReference>
<evidence type="ECO:0000313" key="3">
    <source>
        <dbReference type="Proteomes" id="UP000321532"/>
    </source>
</evidence>
<dbReference type="PANTHER" id="PTHR43300">
    <property type="entry name" value="ACETYLTRANSFERASE"/>
    <property type="match status" value="1"/>
</dbReference>
<evidence type="ECO:0008006" key="4">
    <source>
        <dbReference type="Google" id="ProtNLM"/>
    </source>
</evidence>
<dbReference type="InterPro" id="IPR001451">
    <property type="entry name" value="Hexapep"/>
</dbReference>